<gene>
    <name evidence="2" type="ORF">BFV95_4834</name>
</gene>
<dbReference type="PANTHER" id="PTHR13696">
    <property type="entry name" value="P-LOOP CONTAINING NUCLEOSIDE TRIPHOSPHATE HYDROLASE"/>
    <property type="match status" value="1"/>
</dbReference>
<evidence type="ECO:0000313" key="2">
    <source>
        <dbReference type="EMBL" id="OES24405.1"/>
    </source>
</evidence>
<dbReference type="InterPro" id="IPR050678">
    <property type="entry name" value="DNA_Partitioning_ATPase"/>
</dbReference>
<dbReference type="PANTHER" id="PTHR13696:SF52">
    <property type="entry name" value="PARA FAMILY PROTEIN CT_582"/>
    <property type="match status" value="1"/>
</dbReference>
<dbReference type="Gene3D" id="3.40.50.300">
    <property type="entry name" value="P-loop containing nucleotide triphosphate hydrolases"/>
    <property type="match status" value="1"/>
</dbReference>
<dbReference type="InterPro" id="IPR025669">
    <property type="entry name" value="AAA_dom"/>
</dbReference>
<evidence type="ECO:0000313" key="3">
    <source>
        <dbReference type="Proteomes" id="UP000095392"/>
    </source>
</evidence>
<dbReference type="EMBL" id="MIPY01000062">
    <property type="protein sequence ID" value="OES24405.1"/>
    <property type="molecule type" value="Genomic_DNA"/>
</dbReference>
<feature type="domain" description="AAA" evidence="1">
    <location>
        <begin position="97"/>
        <end position="275"/>
    </location>
</feature>
<accession>A0AB36FQ48</accession>
<dbReference type="InterPro" id="IPR027417">
    <property type="entry name" value="P-loop_NTPase"/>
</dbReference>
<evidence type="ECO:0000259" key="1">
    <source>
        <dbReference type="Pfam" id="PF13614"/>
    </source>
</evidence>
<protein>
    <submittedName>
        <fullName evidence="2">CobQ/CobB/MinD/ParA nucleotide binding domain protein</fullName>
    </submittedName>
</protein>
<dbReference type="Pfam" id="PF13614">
    <property type="entry name" value="AAA_31"/>
    <property type="match status" value="1"/>
</dbReference>
<dbReference type="Proteomes" id="UP000095392">
    <property type="component" value="Unassembled WGS sequence"/>
</dbReference>
<dbReference type="SUPFAM" id="SSF52540">
    <property type="entry name" value="P-loop containing nucleoside triphosphate hydrolases"/>
    <property type="match status" value="1"/>
</dbReference>
<dbReference type="AlphaFoldDB" id="A0AB36FQ48"/>
<keyword evidence="3" id="KW-1185">Reference proteome</keyword>
<sequence>MVGILIEHATKVESSLQTEKKMRYFSTKEVCNFINRTTSTLYKAEEDGVIKKPEVNPDTGRRIGYTLEQVNLLRDHFKIAPKLKRKRPKEHLGITTALYNPKGGVGKTTTAVNIAQYCAVIGYEVLIIDMDSQASTSAFFSTVGNGDFDENDTILSSTLDSEETTLDYAIRETHFDNLQIIRATHHLSSSEFDVYNQVSSDDIDLVKYFQSLKVAIDSVKGNYDFIFLDAPPSLGMNGLQTLLSVDNIIIPCPPRMLDLVVTKQFLEIATQLVDKHSNGMKFHSVKVMVSMYDLKKEESVKLMKIMPAVFGSHMYMNQMLYSESVVNASAALQTVWETPKPDKHTTENMRMLFNEIICDLVVSNRTTI</sequence>
<proteinExistence type="predicted"/>
<dbReference type="CDD" id="cd02042">
    <property type="entry name" value="ParAB_family"/>
    <property type="match status" value="1"/>
</dbReference>
<name>A0AB36FQ48_ALTMA</name>
<organism evidence="2 3">
    <name type="scientific">Alteromonas macleodii</name>
    <name type="common">Pseudoalteromonas macleodii</name>
    <dbReference type="NCBI Taxonomy" id="28108"/>
    <lineage>
        <taxon>Bacteria</taxon>
        <taxon>Pseudomonadati</taxon>
        <taxon>Pseudomonadota</taxon>
        <taxon>Gammaproteobacteria</taxon>
        <taxon>Alteromonadales</taxon>
        <taxon>Alteromonadaceae</taxon>
        <taxon>Alteromonas/Salinimonas group</taxon>
        <taxon>Alteromonas</taxon>
    </lineage>
</organism>
<comment type="caution">
    <text evidence="2">The sequence shown here is derived from an EMBL/GenBank/DDBJ whole genome shotgun (WGS) entry which is preliminary data.</text>
</comment>
<reference evidence="2 3" key="1">
    <citation type="submission" date="2016-09" db="EMBL/GenBank/DDBJ databases">
        <title>Draft Genome Sequence of four Alteromonas macleodii strains isolated from copper coupons and grown long-term at elevated copper levels.</title>
        <authorList>
            <person name="Cusick K."/>
            <person name="Dale J."/>
            <person name="Little B."/>
            <person name="Biffinger J."/>
        </authorList>
    </citation>
    <scope>NUCLEOTIDE SEQUENCE [LARGE SCALE GENOMIC DNA]</scope>
    <source>
        <strain evidence="2 3">KCP01</strain>
    </source>
</reference>